<reference evidence="1" key="1">
    <citation type="submission" date="2017-07" db="EMBL/GenBank/DDBJ databases">
        <title>Taro Niue Genome Assembly and Annotation.</title>
        <authorList>
            <person name="Atibalentja N."/>
            <person name="Keating K."/>
            <person name="Fields C.J."/>
        </authorList>
    </citation>
    <scope>NUCLEOTIDE SEQUENCE</scope>
    <source>
        <strain evidence="1">Niue_2</strain>
        <tissue evidence="1">Leaf</tissue>
    </source>
</reference>
<name>A0A843V030_COLES</name>
<proteinExistence type="predicted"/>
<dbReference type="Proteomes" id="UP000652761">
    <property type="component" value="Unassembled WGS sequence"/>
</dbReference>
<comment type="caution">
    <text evidence="1">The sequence shown here is derived from an EMBL/GenBank/DDBJ whole genome shotgun (WGS) entry which is preliminary data.</text>
</comment>
<organism evidence="1 2">
    <name type="scientific">Colocasia esculenta</name>
    <name type="common">Wild taro</name>
    <name type="synonym">Arum esculentum</name>
    <dbReference type="NCBI Taxonomy" id="4460"/>
    <lineage>
        <taxon>Eukaryota</taxon>
        <taxon>Viridiplantae</taxon>
        <taxon>Streptophyta</taxon>
        <taxon>Embryophyta</taxon>
        <taxon>Tracheophyta</taxon>
        <taxon>Spermatophyta</taxon>
        <taxon>Magnoliopsida</taxon>
        <taxon>Liliopsida</taxon>
        <taxon>Araceae</taxon>
        <taxon>Aroideae</taxon>
        <taxon>Colocasieae</taxon>
        <taxon>Colocasia</taxon>
    </lineage>
</organism>
<evidence type="ECO:0000313" key="2">
    <source>
        <dbReference type="Proteomes" id="UP000652761"/>
    </source>
</evidence>
<dbReference type="AlphaFoldDB" id="A0A843V030"/>
<keyword evidence="2" id="KW-1185">Reference proteome</keyword>
<sequence>MHVSRSEALGSVIIQQDKSVCPEIEKAIFDPPWILLPKHKLATSETSLHKILPILPKYMHVQVYINRGQNIPMITNGPPQKMIKHFGMKAASLPLWVRSLRSWIIEIPAKSNQAKVGSLCPIELGLRVQAPGHHHHCRFVSLHHCKSNRRCAHHFPSFRLSLQPRPCSLALPAMPSRSFIYRPIATAPSQLSSQSP</sequence>
<accession>A0A843V030</accession>
<gene>
    <name evidence="1" type="ORF">Taro_020942</name>
</gene>
<protein>
    <submittedName>
        <fullName evidence="1">Uncharacterized protein</fullName>
    </submittedName>
</protein>
<dbReference type="EMBL" id="NMUH01001052">
    <property type="protein sequence ID" value="MQL88386.1"/>
    <property type="molecule type" value="Genomic_DNA"/>
</dbReference>
<evidence type="ECO:0000313" key="1">
    <source>
        <dbReference type="EMBL" id="MQL88386.1"/>
    </source>
</evidence>